<dbReference type="PRINTS" id="PR00081">
    <property type="entry name" value="GDHRDH"/>
</dbReference>
<reference evidence="3 6" key="2">
    <citation type="submission" date="2016-11" db="EMBL/GenBank/DDBJ databases">
        <title>Genomic analysis of Caldithrix abyssi and proposal of a novel bacterial phylum Caldithrichaeota.</title>
        <authorList>
            <person name="Kublanov I."/>
            <person name="Sigalova O."/>
            <person name="Gavrilov S."/>
            <person name="Lebedinsky A."/>
            <person name="Ivanova N."/>
            <person name="Daum C."/>
            <person name="Reddy T."/>
            <person name="Klenk H.P."/>
            <person name="Goker M."/>
            <person name="Reva O."/>
            <person name="Miroshnichenko M."/>
            <person name="Kyprides N."/>
            <person name="Woyke T."/>
            <person name="Gelfand M."/>
        </authorList>
    </citation>
    <scope>NUCLEOTIDE SEQUENCE [LARGE SCALE GENOMIC DNA]</scope>
    <source>
        <strain evidence="3 6">LF13</strain>
    </source>
</reference>
<dbReference type="STRING" id="880073.Cabys_683"/>
<reference evidence="4 5" key="1">
    <citation type="submission" date="2011-09" db="EMBL/GenBank/DDBJ databases">
        <title>The permanent draft genome of Caldithrix abyssi DSM 13497.</title>
        <authorList>
            <consortium name="US DOE Joint Genome Institute (JGI-PGF)"/>
            <person name="Lucas S."/>
            <person name="Han J."/>
            <person name="Lapidus A."/>
            <person name="Bruce D."/>
            <person name="Goodwin L."/>
            <person name="Pitluck S."/>
            <person name="Peters L."/>
            <person name="Kyrpides N."/>
            <person name="Mavromatis K."/>
            <person name="Ivanova N."/>
            <person name="Mikhailova N."/>
            <person name="Chertkov O."/>
            <person name="Detter J.C."/>
            <person name="Tapia R."/>
            <person name="Han C."/>
            <person name="Land M."/>
            <person name="Hauser L."/>
            <person name="Markowitz V."/>
            <person name="Cheng J.-F."/>
            <person name="Hugenholtz P."/>
            <person name="Woyke T."/>
            <person name="Wu D."/>
            <person name="Spring S."/>
            <person name="Brambilla E."/>
            <person name="Klenk H.-P."/>
            <person name="Eisen J.A."/>
        </authorList>
    </citation>
    <scope>NUCLEOTIDE SEQUENCE [LARGE SCALE GENOMIC DNA]</scope>
    <source>
        <strain evidence="4 5">DSM 13497</strain>
    </source>
</reference>
<dbReference type="eggNOG" id="COG0300">
    <property type="taxonomic scope" value="Bacteria"/>
</dbReference>
<dbReference type="PaxDb" id="880073-Calab_1921"/>
<comment type="similarity">
    <text evidence="1">Belongs to the short-chain dehydrogenases/reductases (SDR) family.</text>
</comment>
<dbReference type="InParanoid" id="H1XU45"/>
<evidence type="ECO:0000313" key="3">
    <source>
        <dbReference type="EMBL" id="APF17434.1"/>
    </source>
</evidence>
<dbReference type="PANTHER" id="PTHR44196:SF3">
    <property type="entry name" value="SHORT CHAIN DEHYDROGENASE FAMILY PROTEIN"/>
    <property type="match status" value="1"/>
</dbReference>
<evidence type="ECO:0000313" key="5">
    <source>
        <dbReference type="Proteomes" id="UP000004671"/>
    </source>
</evidence>
<keyword evidence="2" id="KW-0560">Oxidoreductase</keyword>
<dbReference type="InterPro" id="IPR002347">
    <property type="entry name" value="SDR_fam"/>
</dbReference>
<evidence type="ECO:0000256" key="2">
    <source>
        <dbReference type="ARBA" id="ARBA00023002"/>
    </source>
</evidence>
<name>H1XU45_CALAY</name>
<evidence type="ECO:0000313" key="6">
    <source>
        <dbReference type="Proteomes" id="UP000183868"/>
    </source>
</evidence>
<dbReference type="Proteomes" id="UP000183868">
    <property type="component" value="Chromosome"/>
</dbReference>
<dbReference type="AlphaFoldDB" id="H1XU45"/>
<dbReference type="EMBL" id="CM001402">
    <property type="protein sequence ID" value="EHO41535.1"/>
    <property type="molecule type" value="Genomic_DNA"/>
</dbReference>
<dbReference type="EMBL" id="CP018099">
    <property type="protein sequence ID" value="APF17434.1"/>
    <property type="molecule type" value="Genomic_DNA"/>
</dbReference>
<dbReference type="SUPFAM" id="SSF51735">
    <property type="entry name" value="NAD(P)-binding Rossmann-fold domains"/>
    <property type="match status" value="1"/>
</dbReference>
<dbReference type="Proteomes" id="UP000004671">
    <property type="component" value="Chromosome"/>
</dbReference>
<dbReference type="PANTHER" id="PTHR44196">
    <property type="entry name" value="DEHYDROGENASE/REDUCTASE SDR FAMILY MEMBER 7B"/>
    <property type="match status" value="1"/>
</dbReference>
<evidence type="ECO:0000313" key="4">
    <source>
        <dbReference type="EMBL" id="EHO41535.1"/>
    </source>
</evidence>
<dbReference type="Pfam" id="PF00106">
    <property type="entry name" value="adh_short"/>
    <property type="match status" value="1"/>
</dbReference>
<accession>H1XU45</accession>
<organism evidence="4 5">
    <name type="scientific">Caldithrix abyssi DSM 13497</name>
    <dbReference type="NCBI Taxonomy" id="880073"/>
    <lineage>
        <taxon>Bacteria</taxon>
        <taxon>Pseudomonadati</taxon>
        <taxon>Calditrichota</taxon>
        <taxon>Calditrichia</taxon>
        <taxon>Calditrichales</taxon>
        <taxon>Calditrichaceae</taxon>
        <taxon>Caldithrix</taxon>
    </lineage>
</organism>
<dbReference type="GO" id="GO:0016020">
    <property type="term" value="C:membrane"/>
    <property type="evidence" value="ECO:0007669"/>
    <property type="project" value="TreeGrafter"/>
</dbReference>
<gene>
    <name evidence="3" type="ORF">Cabys_683</name>
    <name evidence="4" type="ORF">Calab_1921</name>
</gene>
<dbReference type="KEGG" id="caby:Cabys_683"/>
<dbReference type="HOGENOM" id="CLU_010194_2_1_0"/>
<protein>
    <submittedName>
        <fullName evidence="3 4">Short-chain dehydrogenase</fullName>
    </submittedName>
</protein>
<sequence>MQTYLIVGCTSGIGKALTEILVTKGHRVLGAGRSQSALEELSRKFPDFFSGKTLDIRQEQKTMAALDEWLDEQPAIDVAVIASSIVGANPELEWEIEKNIIQTNVLGWAAVCNRMARYFEQQGRGHLVGITSLAKYLASVNPAYIATKAFEGKYLDGLRSRLEPRGVHVTEIMPGFVETPMIADRNNAFLVISPEKAAKSILRAIKKRKRRAVISTRWKIFRLLLPHLPAVLLVKLRG</sequence>
<dbReference type="OrthoDB" id="822355at2"/>
<keyword evidence="5" id="KW-1185">Reference proteome</keyword>
<evidence type="ECO:0000256" key="1">
    <source>
        <dbReference type="ARBA" id="ARBA00006484"/>
    </source>
</evidence>
<dbReference type="GO" id="GO:0016491">
    <property type="term" value="F:oxidoreductase activity"/>
    <property type="evidence" value="ECO:0007669"/>
    <property type="project" value="UniProtKB-KW"/>
</dbReference>
<dbReference type="InterPro" id="IPR036291">
    <property type="entry name" value="NAD(P)-bd_dom_sf"/>
</dbReference>
<dbReference type="RefSeq" id="WP_006928682.1">
    <property type="nucleotide sequence ID" value="NZ_CM001402.1"/>
</dbReference>
<dbReference type="Gene3D" id="3.40.50.720">
    <property type="entry name" value="NAD(P)-binding Rossmann-like Domain"/>
    <property type="match status" value="1"/>
</dbReference>
<proteinExistence type="inferred from homology"/>